<dbReference type="Proteomes" id="UP001519460">
    <property type="component" value="Unassembled WGS sequence"/>
</dbReference>
<evidence type="ECO:0000313" key="2">
    <source>
        <dbReference type="EMBL" id="KAK7479680.1"/>
    </source>
</evidence>
<organism evidence="2 3">
    <name type="scientific">Batillaria attramentaria</name>
    <dbReference type="NCBI Taxonomy" id="370345"/>
    <lineage>
        <taxon>Eukaryota</taxon>
        <taxon>Metazoa</taxon>
        <taxon>Spiralia</taxon>
        <taxon>Lophotrochozoa</taxon>
        <taxon>Mollusca</taxon>
        <taxon>Gastropoda</taxon>
        <taxon>Caenogastropoda</taxon>
        <taxon>Sorbeoconcha</taxon>
        <taxon>Cerithioidea</taxon>
        <taxon>Batillariidae</taxon>
        <taxon>Batillaria</taxon>
    </lineage>
</organism>
<sequence>MFFLLCFWHSRSSATYPVLSFSRGFPPKSFPKTSFTKQLHTRCPSAMGDQPDQSTFTRHDGITHQTDPCGRRAKRSFPAAAPFLGNSTGKLQQASCSFSPFLENSLGKVEHNYRPVSGKRFGQTATYHLIRVSVSRKLFGQTGTHLPLQFLSRALFSNEFGNVHAHPGASKYIGDQIYTVSWHSGEQNCVGVIFNISRLLSSGNAEMKVLILSDTTSNVVVRLSGCLSAWRSRTSPDQSLWGPSSRTFLSYSCPPCPWTSLLRGYYAVFVQNGTKHRQPHLVF</sequence>
<dbReference type="AlphaFoldDB" id="A0ABD0JYL8"/>
<accession>A0ABD0JYL8</accession>
<evidence type="ECO:0000313" key="3">
    <source>
        <dbReference type="Proteomes" id="UP001519460"/>
    </source>
</evidence>
<evidence type="ECO:0000256" key="1">
    <source>
        <dbReference type="SAM" id="MobiDB-lite"/>
    </source>
</evidence>
<keyword evidence="3" id="KW-1185">Reference proteome</keyword>
<name>A0ABD0JYL8_9CAEN</name>
<dbReference type="EMBL" id="JACVVK020000297">
    <property type="protein sequence ID" value="KAK7479680.1"/>
    <property type="molecule type" value="Genomic_DNA"/>
</dbReference>
<protein>
    <submittedName>
        <fullName evidence="2">Uncharacterized protein</fullName>
    </submittedName>
</protein>
<gene>
    <name evidence="2" type="ORF">BaRGS_00029056</name>
</gene>
<feature type="region of interest" description="Disordered" evidence="1">
    <location>
        <begin position="45"/>
        <end position="71"/>
    </location>
</feature>
<proteinExistence type="predicted"/>
<comment type="caution">
    <text evidence="2">The sequence shown here is derived from an EMBL/GenBank/DDBJ whole genome shotgun (WGS) entry which is preliminary data.</text>
</comment>
<reference evidence="2 3" key="1">
    <citation type="journal article" date="2023" name="Sci. Data">
        <title>Genome assembly of the Korean intertidal mud-creeper Batillaria attramentaria.</title>
        <authorList>
            <person name="Patra A.K."/>
            <person name="Ho P.T."/>
            <person name="Jun S."/>
            <person name="Lee S.J."/>
            <person name="Kim Y."/>
            <person name="Won Y.J."/>
        </authorList>
    </citation>
    <scope>NUCLEOTIDE SEQUENCE [LARGE SCALE GENOMIC DNA]</scope>
    <source>
        <strain evidence="2">Wonlab-2016</strain>
    </source>
</reference>